<evidence type="ECO:0000313" key="2">
    <source>
        <dbReference type="Proteomes" id="UP000295345"/>
    </source>
</evidence>
<reference evidence="1 2" key="1">
    <citation type="submission" date="2019-03" db="EMBL/GenBank/DDBJ databases">
        <title>Draft genome sequences of novel Actinobacteria.</title>
        <authorList>
            <person name="Sahin N."/>
            <person name="Ay H."/>
            <person name="Saygin H."/>
        </authorList>
    </citation>
    <scope>NUCLEOTIDE SEQUENCE [LARGE SCALE GENOMIC DNA]</scope>
    <source>
        <strain evidence="1 2">DSM 41900</strain>
    </source>
</reference>
<dbReference type="AlphaFoldDB" id="A0A4R4SI50"/>
<dbReference type="RefSeq" id="WP_132822059.1">
    <property type="nucleotide sequence ID" value="NZ_SMKI01000653.1"/>
</dbReference>
<dbReference type="OrthoDB" id="4301387at2"/>
<accession>A0A4R4SI50</accession>
<proteinExistence type="predicted"/>
<comment type="caution">
    <text evidence="1">The sequence shown here is derived from an EMBL/GenBank/DDBJ whole genome shotgun (WGS) entry which is preliminary data.</text>
</comment>
<dbReference type="Proteomes" id="UP000295345">
    <property type="component" value="Unassembled WGS sequence"/>
</dbReference>
<evidence type="ECO:0000313" key="1">
    <source>
        <dbReference type="EMBL" id="TDC62376.1"/>
    </source>
</evidence>
<keyword evidence="2" id="KW-1185">Reference proteome</keyword>
<protein>
    <submittedName>
        <fullName evidence="1">Uncharacterized protein</fullName>
    </submittedName>
</protein>
<organism evidence="1 2">
    <name type="scientific">Streptomyces hainanensis</name>
    <dbReference type="NCBI Taxonomy" id="402648"/>
    <lineage>
        <taxon>Bacteria</taxon>
        <taxon>Bacillati</taxon>
        <taxon>Actinomycetota</taxon>
        <taxon>Actinomycetes</taxon>
        <taxon>Kitasatosporales</taxon>
        <taxon>Streptomycetaceae</taxon>
        <taxon>Streptomyces</taxon>
    </lineage>
</organism>
<sequence>MTEYYQPVESITVNASTVQCGDIIAIGGRSFVVRDLVGLHGGAKRLEFLSGDCLTIRWNTILKAARPYRRRV</sequence>
<dbReference type="EMBL" id="SMKI01000653">
    <property type="protein sequence ID" value="TDC62376.1"/>
    <property type="molecule type" value="Genomic_DNA"/>
</dbReference>
<gene>
    <name evidence="1" type="ORF">E1283_34185</name>
</gene>
<name>A0A4R4SI50_9ACTN</name>